<dbReference type="SMART" id="SM01217">
    <property type="entry name" value="Fn3_like"/>
    <property type="match status" value="1"/>
</dbReference>
<comment type="caution">
    <text evidence="5">The sequence shown here is derived from an EMBL/GenBank/DDBJ whole genome shotgun (WGS) entry which is preliminary data.</text>
</comment>
<proteinExistence type="inferred from homology"/>
<dbReference type="InterPro" id="IPR050288">
    <property type="entry name" value="Cellulose_deg_GH3"/>
</dbReference>
<sequence length="732" mass="78868">MADNAQQEERVYQATAPADRQAAALVSKMTLDEKIMLVHTPLGFPLEAGKEKPAGAVGSAAYTPGIPRLGIPGLQETDASLGIANPGNIRPGDRATALPSGLMSAATFSPELAYRGGELLGEEAHAKGFNVLLAGGMNLIREPRNGRNFEYLSEDPLLTGRMAGEAVAGIQSRHVVSTVKHYALNAQETGRVQADSVIDEAAARESDLLAFQLALERGQPGSIMPGYNLINGDYASENAFLLSRVLKGDWKYPGWVMSDWGATHSTEKAVMAGLDQQSGEELDKARFFAEPLKQAVEEGRIPMARLDDMVRRIVRSLIAVDGLAQPPRRRDVDEAAHAEVAAEVARQGIVLLKNADQQLPLKPDVRRIVVIGGDADKGVISGGGSSQVVPPDSVSLPTPFQNAFVSKRVLHPSAPLTALRAALPQAEISYDDGRDPARAAEKAAAADVAIVFAWQWMAESVDAPNLSLPENQDALIAAVAQARPNTVVVLQTGGPVKMPWLEKVGAVLEAWYPGSRGGEAIADVLSGKVSPSGRLPVTFPVDESQLPRHTLPDPESTTSMPGLPLKQPIRVDYNIEGSDVGYRWFERQALTPLFPFGYGLTYSRFHYHNLKVEPVAGGGLRLRMTVVNNGQRTATDTPQFYLRNGSSGHGFVKRLVGWQRITLKPGEQGDVTVNVDPRLIARWDRGNVQWHLYRGDYQVIAGANAMDEALSTTLHLPEGWLAVGGEPVTAQR</sequence>
<evidence type="ECO:0000259" key="4">
    <source>
        <dbReference type="SMART" id="SM01217"/>
    </source>
</evidence>
<dbReference type="GO" id="GO:0004553">
    <property type="term" value="F:hydrolase activity, hydrolyzing O-glycosyl compounds"/>
    <property type="evidence" value="ECO:0007669"/>
    <property type="project" value="InterPro"/>
</dbReference>
<dbReference type="Gene3D" id="3.20.20.300">
    <property type="entry name" value="Glycoside hydrolase, family 3, N-terminal domain"/>
    <property type="match status" value="1"/>
</dbReference>
<evidence type="ECO:0000313" key="5">
    <source>
        <dbReference type="EMBL" id="PLR39652.1"/>
    </source>
</evidence>
<gene>
    <name evidence="5" type="ORF">CYR55_07215</name>
</gene>
<dbReference type="Gene3D" id="3.40.50.1700">
    <property type="entry name" value="Glycoside hydrolase family 3 C-terminal domain"/>
    <property type="match status" value="1"/>
</dbReference>
<protein>
    <submittedName>
        <fullName evidence="5">Glycosyl hydrolase</fullName>
    </submittedName>
</protein>
<feature type="region of interest" description="Disordered" evidence="3">
    <location>
        <begin position="544"/>
        <end position="563"/>
    </location>
</feature>
<dbReference type="InterPro" id="IPR017853">
    <property type="entry name" value="GH"/>
</dbReference>
<dbReference type="InterPro" id="IPR036881">
    <property type="entry name" value="Glyco_hydro_3_C_sf"/>
</dbReference>
<name>A0A2N5EBX8_9GAMM</name>
<dbReference type="RefSeq" id="WP_101815467.1">
    <property type="nucleotide sequence ID" value="NZ_PJZF01000004.1"/>
</dbReference>
<dbReference type="InterPro" id="IPR036962">
    <property type="entry name" value="Glyco_hydro_3_N_sf"/>
</dbReference>
<dbReference type="AlphaFoldDB" id="A0A2N5EBX8"/>
<dbReference type="Pfam" id="PF00933">
    <property type="entry name" value="Glyco_hydro_3"/>
    <property type="match status" value="1"/>
</dbReference>
<dbReference type="InterPro" id="IPR002772">
    <property type="entry name" value="Glyco_hydro_3_C"/>
</dbReference>
<reference evidence="5 6" key="1">
    <citation type="submission" date="2017-12" db="EMBL/GenBank/DDBJ databases">
        <title>Characterization of six clinical isolates of Enterochimera gen. nov., a novel genus of the Yersiniaciae family and the three species Enterochimera arupensis sp. nov., Enterochimera coloradensis sp. nov, and Enterochimera californica sp. nov.</title>
        <authorList>
            <person name="Rossi A."/>
            <person name="Fisher M."/>
        </authorList>
    </citation>
    <scope>NUCLEOTIDE SEQUENCE [LARGE SCALE GENOMIC DNA]</scope>
    <source>
        <strain evidence="6">2015-Iso6</strain>
    </source>
</reference>
<dbReference type="InterPro" id="IPR013783">
    <property type="entry name" value="Ig-like_fold"/>
</dbReference>
<keyword evidence="2 5" id="KW-0378">Hydrolase</keyword>
<dbReference type="SUPFAM" id="SSF52279">
    <property type="entry name" value="Beta-D-glucan exohydrolase, C-terminal domain"/>
    <property type="match status" value="1"/>
</dbReference>
<feature type="domain" description="Fibronectin type III-like" evidence="4">
    <location>
        <begin position="636"/>
        <end position="705"/>
    </location>
</feature>
<comment type="similarity">
    <text evidence="1">Belongs to the glycosyl hydrolase 3 family.</text>
</comment>
<dbReference type="OrthoDB" id="9781691at2"/>
<dbReference type="PANTHER" id="PTHR42715">
    <property type="entry name" value="BETA-GLUCOSIDASE"/>
    <property type="match status" value="1"/>
</dbReference>
<evidence type="ECO:0000256" key="1">
    <source>
        <dbReference type="ARBA" id="ARBA00005336"/>
    </source>
</evidence>
<dbReference type="InterPro" id="IPR001764">
    <property type="entry name" value="Glyco_hydro_3_N"/>
</dbReference>
<dbReference type="PRINTS" id="PR00133">
    <property type="entry name" value="GLHYDRLASE3"/>
</dbReference>
<dbReference type="Pfam" id="PF14310">
    <property type="entry name" value="Fn3-like"/>
    <property type="match status" value="1"/>
</dbReference>
<evidence type="ECO:0000256" key="3">
    <source>
        <dbReference type="SAM" id="MobiDB-lite"/>
    </source>
</evidence>
<organism evidence="5 6">
    <name type="scientific">Chimaeribacter californicus</name>
    <dbReference type="NCBI Taxonomy" id="2060067"/>
    <lineage>
        <taxon>Bacteria</taxon>
        <taxon>Pseudomonadati</taxon>
        <taxon>Pseudomonadota</taxon>
        <taxon>Gammaproteobacteria</taxon>
        <taxon>Enterobacterales</taxon>
        <taxon>Yersiniaceae</taxon>
        <taxon>Chimaeribacter</taxon>
    </lineage>
</organism>
<keyword evidence="6" id="KW-1185">Reference proteome</keyword>
<dbReference type="Gene3D" id="2.60.40.10">
    <property type="entry name" value="Immunoglobulins"/>
    <property type="match status" value="1"/>
</dbReference>
<dbReference type="EMBL" id="PJZF01000004">
    <property type="protein sequence ID" value="PLR39652.1"/>
    <property type="molecule type" value="Genomic_DNA"/>
</dbReference>
<dbReference type="Proteomes" id="UP000234240">
    <property type="component" value="Unassembled WGS sequence"/>
</dbReference>
<evidence type="ECO:0000256" key="2">
    <source>
        <dbReference type="ARBA" id="ARBA00022801"/>
    </source>
</evidence>
<dbReference type="InterPro" id="IPR026891">
    <property type="entry name" value="Fn3-like"/>
</dbReference>
<dbReference type="PANTHER" id="PTHR42715:SF10">
    <property type="entry name" value="BETA-GLUCOSIDASE"/>
    <property type="match status" value="1"/>
</dbReference>
<evidence type="ECO:0000313" key="6">
    <source>
        <dbReference type="Proteomes" id="UP000234240"/>
    </source>
</evidence>
<dbReference type="GO" id="GO:0005975">
    <property type="term" value="P:carbohydrate metabolic process"/>
    <property type="evidence" value="ECO:0007669"/>
    <property type="project" value="InterPro"/>
</dbReference>
<accession>A0A2N5EBX8</accession>
<dbReference type="SUPFAM" id="SSF51445">
    <property type="entry name" value="(Trans)glycosidases"/>
    <property type="match status" value="1"/>
</dbReference>
<dbReference type="Pfam" id="PF01915">
    <property type="entry name" value="Glyco_hydro_3_C"/>
    <property type="match status" value="1"/>
</dbReference>